<accession>A0AAI8MM11</accession>
<dbReference type="AlphaFoldDB" id="A0AAI8MM11"/>
<reference evidence="1 2" key="1">
    <citation type="journal article" date="2012" name="J. Bacteriol.">
        <title>Complete Genome Sequence of Helicobacter cinaedi Type Strain ATCC BAA-847.</title>
        <authorList>
            <person name="Miyoshi-Akiyama T."/>
            <person name="Takeshita N."/>
            <person name="Ohmagari N."/>
            <person name="Kirikae T."/>
        </authorList>
    </citation>
    <scope>NUCLEOTIDE SEQUENCE [LARGE SCALE GENOMIC DNA]</scope>
    <source>
        <strain evidence="1 2">ATCC BAA-847</strain>
    </source>
</reference>
<keyword evidence="1" id="KW-0255">Endonuclease</keyword>
<proteinExistence type="predicted"/>
<protein>
    <submittedName>
        <fullName evidence="1">Restriction endonuclease-replacing protein</fullName>
    </submittedName>
</protein>
<keyword evidence="1" id="KW-0540">Nuclease</keyword>
<evidence type="ECO:0000313" key="2">
    <source>
        <dbReference type="Proteomes" id="UP000006036"/>
    </source>
</evidence>
<organism evidence="1 2">
    <name type="scientific">Helicobacter cinaedi CCUG 18818 = ATCC BAA-847</name>
    <dbReference type="NCBI Taxonomy" id="537971"/>
    <lineage>
        <taxon>Bacteria</taxon>
        <taxon>Pseudomonadati</taxon>
        <taxon>Campylobacterota</taxon>
        <taxon>Epsilonproteobacteria</taxon>
        <taxon>Campylobacterales</taxon>
        <taxon>Helicobacteraceae</taxon>
        <taxon>Helicobacter</taxon>
    </lineage>
</organism>
<gene>
    <name evidence="1" type="primary">hrgA</name>
    <name evidence="1" type="ORF">HCBAA847_0479</name>
</gene>
<keyword evidence="1" id="KW-0378">Hydrolase</keyword>
<sequence>MQKKMTYLEVARAVLESATAPLKAGQVWDIAVEKGLDKNLANANRQTVKTIYDRL</sequence>
<evidence type="ECO:0000313" key="1">
    <source>
        <dbReference type="EMBL" id="BAM31726.1"/>
    </source>
</evidence>
<dbReference type="KEGG" id="hcb:HCBAA847_0479"/>
<name>A0AAI8MM11_9HELI</name>
<dbReference type="GO" id="GO:0004519">
    <property type="term" value="F:endonuclease activity"/>
    <property type="evidence" value="ECO:0007669"/>
    <property type="project" value="UniProtKB-KW"/>
</dbReference>
<dbReference type="Proteomes" id="UP000006036">
    <property type="component" value="Chromosome 1"/>
</dbReference>
<dbReference type="EMBL" id="AP012492">
    <property type="protein sequence ID" value="BAM31726.1"/>
    <property type="molecule type" value="Genomic_DNA"/>
</dbReference>